<dbReference type="EC" id="1.6.5.-" evidence="3"/>
<gene>
    <name evidence="3" type="primary">nqrF_2</name>
    <name evidence="3" type="ORF">NCTC9185_06313</name>
</gene>
<dbReference type="GO" id="GO:0016491">
    <property type="term" value="F:oxidoreductase activity"/>
    <property type="evidence" value="ECO:0007669"/>
    <property type="project" value="UniProtKB-KW"/>
</dbReference>
<keyword evidence="2" id="KW-0274">FAD</keyword>
<evidence type="ECO:0000256" key="1">
    <source>
        <dbReference type="ARBA" id="ARBA00022630"/>
    </source>
</evidence>
<protein>
    <submittedName>
        <fullName evidence="3">Na(+)-translocating NADH-quinone reductase subunit F</fullName>
        <ecNumber evidence="3">1.6.5.-</ecNumber>
    </submittedName>
</protein>
<dbReference type="InterPro" id="IPR017938">
    <property type="entry name" value="Riboflavin_synthase-like_b-brl"/>
</dbReference>
<reference evidence="3 4" key="1">
    <citation type="submission" date="2019-04" db="EMBL/GenBank/DDBJ databases">
        <authorList>
            <consortium name="Pathogen Informatics"/>
        </authorList>
    </citation>
    <scope>NUCLEOTIDE SEQUENCE [LARGE SCALE GENOMIC DNA]</scope>
    <source>
        <strain evidence="3 4">NCTC9185</strain>
    </source>
</reference>
<keyword evidence="1" id="KW-0285">Flavoprotein</keyword>
<proteinExistence type="predicted"/>
<dbReference type="EMBL" id="CABDVU010000001">
    <property type="protein sequence ID" value="VTN14252.1"/>
    <property type="molecule type" value="Genomic_DNA"/>
</dbReference>
<evidence type="ECO:0000256" key="2">
    <source>
        <dbReference type="ARBA" id="ARBA00022827"/>
    </source>
</evidence>
<sequence>MKIELPEEIFGVKKWQCDVISNDNKATFIKELKLRVPDGEVVPFRAGGYIQIECPSHKIAYADFDVPDKYRADWDKFDLFRYVSEVKDRPCAPTQWLTTRTRRASSCSTCVLPRRRRRYRTRRRALCRPISGR</sequence>
<dbReference type="PANTHER" id="PTHR43644">
    <property type="entry name" value="NA(+)-TRANSLOCATING NADH-QUINONE REDUCTASE SUBUNIT"/>
    <property type="match status" value="1"/>
</dbReference>
<name>A0A4U9D9K8_RAOTE</name>
<dbReference type="PANTHER" id="PTHR43644:SF1">
    <property type="entry name" value="NAD(P)H-FLAVIN REDUCTASE"/>
    <property type="match status" value="1"/>
</dbReference>
<dbReference type="Gene3D" id="2.40.30.10">
    <property type="entry name" value="Translation factors"/>
    <property type="match status" value="1"/>
</dbReference>
<dbReference type="SUPFAM" id="SSF63380">
    <property type="entry name" value="Riboflavin synthase domain-like"/>
    <property type="match status" value="1"/>
</dbReference>
<dbReference type="Proteomes" id="UP000339249">
    <property type="component" value="Unassembled WGS sequence"/>
</dbReference>
<evidence type="ECO:0000313" key="4">
    <source>
        <dbReference type="Proteomes" id="UP000339249"/>
    </source>
</evidence>
<accession>A0A4U9D9K8</accession>
<dbReference type="AlphaFoldDB" id="A0A4U9D9K8"/>
<evidence type="ECO:0000313" key="3">
    <source>
        <dbReference type="EMBL" id="VTN14252.1"/>
    </source>
</evidence>
<keyword evidence="3" id="KW-0560">Oxidoreductase</keyword>
<organism evidence="3 4">
    <name type="scientific">Raoultella terrigena</name>
    <name type="common">Klebsiella terrigena</name>
    <dbReference type="NCBI Taxonomy" id="577"/>
    <lineage>
        <taxon>Bacteria</taxon>
        <taxon>Pseudomonadati</taxon>
        <taxon>Pseudomonadota</taxon>
        <taxon>Gammaproteobacteria</taxon>
        <taxon>Enterobacterales</taxon>
        <taxon>Enterobacteriaceae</taxon>
        <taxon>Klebsiella/Raoultella group</taxon>
        <taxon>Raoultella</taxon>
    </lineage>
</organism>